<dbReference type="RefSeq" id="WP_227408620.1">
    <property type="nucleotide sequence ID" value="NZ_JAJDKQ010000028.1"/>
</dbReference>
<proteinExistence type="predicted"/>
<evidence type="ECO:0000313" key="2">
    <source>
        <dbReference type="Proteomes" id="UP001197827"/>
    </source>
</evidence>
<name>A0AAW4VST5_9FIRM</name>
<dbReference type="EMBL" id="JAJDKQ010000028">
    <property type="protein sequence ID" value="MCB8562695.1"/>
    <property type="molecule type" value="Genomic_DNA"/>
</dbReference>
<accession>A0AAW4VST5</accession>
<evidence type="ECO:0008006" key="3">
    <source>
        <dbReference type="Google" id="ProtNLM"/>
    </source>
</evidence>
<reference evidence="1" key="1">
    <citation type="submission" date="2021-10" db="EMBL/GenBank/DDBJ databases">
        <title>Collection of gut derived symbiotic bacterial strains cultured from healthy donors.</title>
        <authorList>
            <person name="Lin H."/>
            <person name="Littmann E."/>
            <person name="Kohout C."/>
            <person name="Pamer E.G."/>
        </authorList>
    </citation>
    <scope>NUCLEOTIDE SEQUENCE</scope>
    <source>
        <strain evidence="1">DFI.5.2</strain>
    </source>
</reference>
<organism evidence="1 2">
    <name type="scientific">Faecalibacillus intestinalis</name>
    <dbReference type="NCBI Taxonomy" id="1982626"/>
    <lineage>
        <taxon>Bacteria</taxon>
        <taxon>Bacillati</taxon>
        <taxon>Bacillota</taxon>
        <taxon>Erysipelotrichia</taxon>
        <taxon>Erysipelotrichales</taxon>
        <taxon>Coprobacillaceae</taxon>
        <taxon>Faecalibacillus</taxon>
    </lineage>
</organism>
<gene>
    <name evidence="1" type="ORF">LJD74_11925</name>
</gene>
<evidence type="ECO:0000313" key="1">
    <source>
        <dbReference type="EMBL" id="MCB8562695.1"/>
    </source>
</evidence>
<comment type="caution">
    <text evidence="1">The sequence shown here is derived from an EMBL/GenBank/DDBJ whole genome shotgun (WGS) entry which is preliminary data.</text>
</comment>
<sequence>MHEIIYFNTKIIVNNIFSSYKPIIKYNSNKIDPLSFDFVRNNSFNASSCYEDKECRISIDKTAIDILHFYFSQVTDEYFKKINEKFTSNQEDAYSFSFETVIFQKNGIVFCSDSKNEKQNLTEALIYFSLQFMIAHELGHIFNGHCEYKKSLSFNQNSRFQIFEPETANKKSTGLSPLDQRTLEYDADAFATTDNFRFLLQEVISNPSQLGIIYWWSFAITSLFLKIGSIQMATSSPTTDMRYLTSSMRWRTIYEIVETIIHTEDYNIKYNDEEFIKRIEKLLFFGSLDAEKYFKEINVESNLSYISDAINSKYDNNYFTEIQNNWNTLYKKLQPYAHLPLFKNKNK</sequence>
<protein>
    <recommendedName>
        <fullName evidence="3">Peptidase M48 domain-containing protein</fullName>
    </recommendedName>
</protein>
<dbReference type="AlphaFoldDB" id="A0AAW4VST5"/>
<dbReference type="Proteomes" id="UP001197827">
    <property type="component" value="Unassembled WGS sequence"/>
</dbReference>